<reference evidence="1 2" key="1">
    <citation type="submission" date="2010-04" db="EMBL/GenBank/DDBJ databases">
        <title>The Genome Sequence of Escherichia coli H386.</title>
        <authorList>
            <consortium name="The Broad Institute Genome Sequencing Platform"/>
            <consortium name="The Broad Institute Genome Sequencing Center for Infectious Disease"/>
            <person name="Feldgarden M."/>
            <person name="Gordon D.M."/>
            <person name="Johnson J.R."/>
            <person name="Johnston B.D."/>
            <person name="Young S."/>
            <person name="Zeng Q."/>
            <person name="Koehrsen M."/>
            <person name="Alvarado L."/>
            <person name="Berlin A.M."/>
            <person name="Borenstein D."/>
            <person name="Chapman S.B."/>
            <person name="Chen Z."/>
            <person name="Engels R."/>
            <person name="Freedman E."/>
            <person name="Gellesch M."/>
            <person name="Goldberg J."/>
            <person name="Griggs A."/>
            <person name="Gujja S."/>
            <person name="Heilman E.R."/>
            <person name="Heiman D.I."/>
            <person name="Hepburn T.A."/>
            <person name="Howarth C."/>
            <person name="Jen D."/>
            <person name="Larson L."/>
            <person name="Mehta T."/>
            <person name="Park D."/>
            <person name="Pearson M."/>
            <person name="Richards J."/>
            <person name="Roberts A."/>
            <person name="Saif S."/>
            <person name="Shea T.D."/>
            <person name="Shenoy N."/>
            <person name="Sisk P."/>
            <person name="Stolte C."/>
            <person name="Sykes S.N."/>
            <person name="Walk T."/>
            <person name="White J."/>
            <person name="Yandava C."/>
            <person name="Haas B."/>
            <person name="Henn M.R."/>
            <person name="Nusbaum C."/>
            <person name="Birren B."/>
        </authorList>
    </citation>
    <scope>NUCLEOTIDE SEQUENCE [LARGE SCALE GENOMIC DNA]</scope>
    <source>
        <strain evidence="1 2">H386</strain>
    </source>
</reference>
<dbReference type="EMBL" id="ADJB01000057">
    <property type="protein sequence ID" value="OSL09579.1"/>
    <property type="molecule type" value="Genomic_DNA"/>
</dbReference>
<evidence type="ECO:0000313" key="1">
    <source>
        <dbReference type="EMBL" id="OSL09579.1"/>
    </source>
</evidence>
<protein>
    <recommendedName>
        <fullName evidence="3">Lipoprotein</fullName>
    </recommendedName>
</protein>
<proteinExistence type="predicted"/>
<comment type="caution">
    <text evidence="1">The sequence shown here is derived from an EMBL/GenBank/DDBJ whole genome shotgun (WGS) entry which is preliminary data.</text>
</comment>
<accession>A0A1X3JHQ5</accession>
<gene>
    <name evidence="1" type="ORF">ECVG_04772</name>
</gene>
<dbReference type="AlphaFoldDB" id="A0A1X3JHQ5"/>
<evidence type="ECO:0008006" key="3">
    <source>
        <dbReference type="Google" id="ProtNLM"/>
    </source>
</evidence>
<dbReference type="RefSeq" id="WP_000473719.1">
    <property type="nucleotide sequence ID" value="NZ_ADJB01000057.1"/>
</dbReference>
<evidence type="ECO:0000313" key="2">
    <source>
        <dbReference type="Proteomes" id="UP000193045"/>
    </source>
</evidence>
<name>A0A1X3JHQ5_ECOLX</name>
<dbReference type="PROSITE" id="PS51257">
    <property type="entry name" value="PROKAR_LIPOPROTEIN"/>
    <property type="match status" value="1"/>
</dbReference>
<sequence>MFKKLLGGFILAFTFLLSGCGGDNGELAGTYIEKNPDNSDAPQKWIIKYEKDNYYTQIWVEKDKKGNEHNGTTNSFLIRDGDWLAGKEKHFIRVIDKNTLQLRDDENALYIRTN</sequence>
<organism evidence="1 2">
    <name type="scientific">Escherichia coli H386</name>
    <dbReference type="NCBI Taxonomy" id="656397"/>
    <lineage>
        <taxon>Bacteria</taxon>
        <taxon>Pseudomonadati</taxon>
        <taxon>Pseudomonadota</taxon>
        <taxon>Gammaproteobacteria</taxon>
        <taxon>Enterobacterales</taxon>
        <taxon>Enterobacteriaceae</taxon>
        <taxon>Escherichia</taxon>
    </lineage>
</organism>
<dbReference type="Proteomes" id="UP000193045">
    <property type="component" value="Unassembled WGS sequence"/>
</dbReference>